<dbReference type="Pfam" id="PF01370">
    <property type="entry name" value="Epimerase"/>
    <property type="match status" value="1"/>
</dbReference>
<organism evidence="3 4">
    <name type="scientific">Nakamurella endophytica</name>
    <dbReference type="NCBI Taxonomy" id="1748367"/>
    <lineage>
        <taxon>Bacteria</taxon>
        <taxon>Bacillati</taxon>
        <taxon>Actinomycetota</taxon>
        <taxon>Actinomycetes</taxon>
        <taxon>Nakamurellales</taxon>
        <taxon>Nakamurellaceae</taxon>
        <taxon>Nakamurella</taxon>
    </lineage>
</organism>
<evidence type="ECO:0000313" key="4">
    <source>
        <dbReference type="Proteomes" id="UP000655208"/>
    </source>
</evidence>
<dbReference type="EMBL" id="BMNA01000002">
    <property type="protein sequence ID" value="GGL91384.1"/>
    <property type="molecule type" value="Genomic_DNA"/>
</dbReference>
<reference evidence="3" key="1">
    <citation type="journal article" date="2014" name="Int. J. Syst. Evol. Microbiol.">
        <title>Complete genome sequence of Corynebacterium casei LMG S-19264T (=DSM 44701T), isolated from a smear-ripened cheese.</title>
        <authorList>
            <consortium name="US DOE Joint Genome Institute (JGI-PGF)"/>
            <person name="Walter F."/>
            <person name="Albersmeier A."/>
            <person name="Kalinowski J."/>
            <person name="Ruckert C."/>
        </authorList>
    </citation>
    <scope>NUCLEOTIDE SEQUENCE</scope>
    <source>
        <strain evidence="3">CGMCC 4.7308</strain>
    </source>
</reference>
<dbReference type="SUPFAM" id="SSF51735">
    <property type="entry name" value="NAD(P)-binding Rossmann-fold domains"/>
    <property type="match status" value="1"/>
</dbReference>
<dbReference type="PANTHER" id="PTHR43318">
    <property type="entry name" value="UDP-N-ACETYLGLUCOSAMINE 4,6-DEHYDRATASE"/>
    <property type="match status" value="1"/>
</dbReference>
<evidence type="ECO:0000313" key="3">
    <source>
        <dbReference type="EMBL" id="GGL91384.1"/>
    </source>
</evidence>
<dbReference type="RefSeq" id="WP_188940324.1">
    <property type="nucleotide sequence ID" value="NZ_BMNA01000002.1"/>
</dbReference>
<dbReference type="Gene3D" id="3.40.50.720">
    <property type="entry name" value="NAD(P)-binding Rossmann-like Domain"/>
    <property type="match status" value="1"/>
</dbReference>
<sequence length="478" mass="51842">MEPAGTTDGQDELVQALTAAVPPGRPHLSAADITALMGPTQALIRHRADAGRAEYRRFRDLRDRAITVDPRRSLAAHRGRTVLVTGGTGCIGSALLEQLQQWRPERLVSLSRGVSAPARRVAGVEYRSVDVRDREAVAAVVRELRPQLVYHLAAQHDPSLAEREVARTLSTNVTGTANVLDACRRYGVPLVHASTGKAMRPYSNDVYAASKKLAEWLLASAARSGQVVTGAARFTHVVDNSIICRRLTGWARDRMPVRLHSPDVSFYLQSALEAAQLLVAVGLEAVRGHQRLAAIRDLGWPISLMDLAVGLLAETGSPTAIYLCGFEAGYERRPYPGLYDPRTSGDRSPLFNAWEAAMTTDAEHCPDVDVCPVPAVQDNGPQPFIDAVARLAAADADPDVLRDALDSASWSVLSSSVRSLPTDLLRRHVALVERLPHTLFGPDDRTVVGTVRQELTRRRADRIPDALSTRPSAAAMAS</sequence>
<comment type="caution">
    <text evidence="3">The sequence shown here is derived from an EMBL/GenBank/DDBJ whole genome shotgun (WGS) entry which is preliminary data.</text>
</comment>
<gene>
    <name evidence="3" type="ORF">GCM10011594_08940</name>
</gene>
<evidence type="ECO:0000256" key="1">
    <source>
        <dbReference type="SAM" id="MobiDB-lite"/>
    </source>
</evidence>
<protein>
    <recommendedName>
        <fullName evidence="2">Ketoreductase domain-containing protein</fullName>
    </recommendedName>
</protein>
<dbReference type="PANTHER" id="PTHR43318:SF1">
    <property type="entry name" value="POLYSACCHARIDE BIOSYNTHESIS PROTEIN EPSC-RELATED"/>
    <property type="match status" value="1"/>
</dbReference>
<feature type="domain" description="Ketoreductase" evidence="2">
    <location>
        <begin position="80"/>
        <end position="237"/>
    </location>
</feature>
<keyword evidence="4" id="KW-1185">Reference proteome</keyword>
<dbReference type="InterPro" id="IPR057326">
    <property type="entry name" value="KR_dom"/>
</dbReference>
<dbReference type="SMART" id="SM00822">
    <property type="entry name" value="PKS_KR"/>
    <property type="match status" value="1"/>
</dbReference>
<dbReference type="Proteomes" id="UP000655208">
    <property type="component" value="Unassembled WGS sequence"/>
</dbReference>
<feature type="region of interest" description="Disordered" evidence="1">
    <location>
        <begin position="459"/>
        <end position="478"/>
    </location>
</feature>
<dbReference type="InterPro" id="IPR036291">
    <property type="entry name" value="NAD(P)-bd_dom_sf"/>
</dbReference>
<dbReference type="AlphaFoldDB" id="A0A917SP06"/>
<reference evidence="3" key="2">
    <citation type="submission" date="2020-09" db="EMBL/GenBank/DDBJ databases">
        <authorList>
            <person name="Sun Q."/>
            <person name="Zhou Y."/>
        </authorList>
    </citation>
    <scope>NUCLEOTIDE SEQUENCE</scope>
    <source>
        <strain evidence="3">CGMCC 4.7308</strain>
    </source>
</reference>
<name>A0A917SP06_9ACTN</name>
<evidence type="ECO:0000259" key="2">
    <source>
        <dbReference type="SMART" id="SM00822"/>
    </source>
</evidence>
<proteinExistence type="predicted"/>
<accession>A0A917SP06</accession>
<dbReference type="InterPro" id="IPR051203">
    <property type="entry name" value="Polysaccharide_Synthase-Rel"/>
</dbReference>
<dbReference type="InterPro" id="IPR001509">
    <property type="entry name" value="Epimerase_deHydtase"/>
</dbReference>